<dbReference type="InterPro" id="IPR000835">
    <property type="entry name" value="HTH_MarR-typ"/>
</dbReference>
<organism evidence="5 6">
    <name type="scientific">Nibrella viscosa</name>
    <dbReference type="NCBI Taxonomy" id="1084524"/>
    <lineage>
        <taxon>Bacteria</taxon>
        <taxon>Pseudomonadati</taxon>
        <taxon>Bacteroidota</taxon>
        <taxon>Cytophagia</taxon>
        <taxon>Cytophagales</taxon>
        <taxon>Spirosomataceae</taxon>
        <taxon>Nibrella</taxon>
    </lineage>
</organism>
<reference evidence="6" key="1">
    <citation type="journal article" date="2019" name="Int. J. Syst. Evol. Microbiol.">
        <title>The Global Catalogue of Microorganisms (GCM) 10K type strain sequencing project: providing services to taxonomists for standard genome sequencing and annotation.</title>
        <authorList>
            <consortium name="The Broad Institute Genomics Platform"/>
            <consortium name="The Broad Institute Genome Sequencing Center for Infectious Disease"/>
            <person name="Wu L."/>
            <person name="Ma J."/>
        </authorList>
    </citation>
    <scope>NUCLEOTIDE SEQUENCE [LARGE SCALE GENOMIC DNA]</scope>
    <source>
        <strain evidence="6">JCM 17925</strain>
    </source>
</reference>
<dbReference type="InterPro" id="IPR036390">
    <property type="entry name" value="WH_DNA-bd_sf"/>
</dbReference>
<evidence type="ECO:0000256" key="3">
    <source>
        <dbReference type="ARBA" id="ARBA00023163"/>
    </source>
</evidence>
<dbReference type="Gene3D" id="1.10.10.10">
    <property type="entry name" value="Winged helix-like DNA-binding domain superfamily/Winged helix DNA-binding domain"/>
    <property type="match status" value="1"/>
</dbReference>
<feature type="domain" description="HTH marR-type" evidence="4">
    <location>
        <begin position="24"/>
        <end position="158"/>
    </location>
</feature>
<accession>A0ABP8KP72</accession>
<comment type="caution">
    <text evidence="5">The sequence shown here is derived from an EMBL/GenBank/DDBJ whole genome shotgun (WGS) entry which is preliminary data.</text>
</comment>
<evidence type="ECO:0000256" key="2">
    <source>
        <dbReference type="ARBA" id="ARBA00023125"/>
    </source>
</evidence>
<protein>
    <submittedName>
        <fullName evidence="5">MarR family transcriptional regulator</fullName>
    </submittedName>
</protein>
<dbReference type="PROSITE" id="PS50995">
    <property type="entry name" value="HTH_MARR_2"/>
    <property type="match status" value="1"/>
</dbReference>
<keyword evidence="6" id="KW-1185">Reference proteome</keyword>
<dbReference type="InterPro" id="IPR036388">
    <property type="entry name" value="WH-like_DNA-bd_sf"/>
</dbReference>
<keyword evidence="1" id="KW-0805">Transcription regulation</keyword>
<dbReference type="SMART" id="SM00347">
    <property type="entry name" value="HTH_MARR"/>
    <property type="match status" value="1"/>
</dbReference>
<proteinExistence type="predicted"/>
<evidence type="ECO:0000313" key="5">
    <source>
        <dbReference type="EMBL" id="GAA4411442.1"/>
    </source>
</evidence>
<dbReference type="Pfam" id="PF01047">
    <property type="entry name" value="MarR"/>
    <property type="match status" value="1"/>
</dbReference>
<keyword evidence="3" id="KW-0804">Transcription</keyword>
<dbReference type="Proteomes" id="UP001500936">
    <property type="component" value="Unassembled WGS sequence"/>
</dbReference>
<dbReference type="PANTHER" id="PTHR42756:SF1">
    <property type="entry name" value="TRANSCRIPTIONAL REPRESSOR OF EMRAB OPERON"/>
    <property type="match status" value="1"/>
</dbReference>
<evidence type="ECO:0000259" key="4">
    <source>
        <dbReference type="PROSITE" id="PS50995"/>
    </source>
</evidence>
<sequence>MGFHVESSTFGDVAYPTKLPVDHQNNFARLVGEVATELARKVESQMKTAGLPITPEQYRVMAVLWNKDGISQIELAARSRRDRASTTRIVDLLEEKRLIARIPDRNDRRINLVYLTKQGRELEKPASACVERSIAELLTPLAMDEQWNLTILLRKILKETKS</sequence>
<dbReference type="PRINTS" id="PR00598">
    <property type="entry name" value="HTHMARR"/>
</dbReference>
<evidence type="ECO:0000313" key="6">
    <source>
        <dbReference type="Proteomes" id="UP001500936"/>
    </source>
</evidence>
<dbReference type="PANTHER" id="PTHR42756">
    <property type="entry name" value="TRANSCRIPTIONAL REGULATOR, MARR"/>
    <property type="match status" value="1"/>
</dbReference>
<dbReference type="EMBL" id="BAABHB010000008">
    <property type="protein sequence ID" value="GAA4411442.1"/>
    <property type="molecule type" value="Genomic_DNA"/>
</dbReference>
<evidence type="ECO:0000256" key="1">
    <source>
        <dbReference type="ARBA" id="ARBA00023015"/>
    </source>
</evidence>
<gene>
    <name evidence="5" type="ORF">GCM10023187_37290</name>
</gene>
<keyword evidence="2" id="KW-0238">DNA-binding</keyword>
<dbReference type="SUPFAM" id="SSF46785">
    <property type="entry name" value="Winged helix' DNA-binding domain"/>
    <property type="match status" value="1"/>
</dbReference>
<name>A0ABP8KP72_9BACT</name>